<dbReference type="Proteomes" id="UP000003330">
    <property type="component" value="Unassembled WGS sequence"/>
</dbReference>
<feature type="region of interest" description="Disordered" evidence="6">
    <location>
        <begin position="176"/>
        <end position="228"/>
    </location>
</feature>
<dbReference type="PRINTS" id="PR00015">
    <property type="entry name" value="GPOSANCHOR"/>
</dbReference>
<comment type="caution">
    <text evidence="8">The sequence shown here is derived from an EMBL/GenBank/DDBJ whole genome shotgun (WGS) entry which is preliminary data.</text>
</comment>
<dbReference type="Pfam" id="PF00746">
    <property type="entry name" value="Gram_pos_anchor"/>
    <property type="match status" value="1"/>
</dbReference>
<dbReference type="eggNOG" id="COG1196">
    <property type="taxonomic scope" value="Bacteria"/>
</dbReference>
<feature type="domain" description="Gram-positive cocci surface proteins LPxTG" evidence="7">
    <location>
        <begin position="223"/>
        <end position="257"/>
    </location>
</feature>
<feature type="compositionally biased region" description="Basic and acidic residues" evidence="6">
    <location>
        <begin position="176"/>
        <end position="199"/>
    </location>
</feature>
<sequence>MSLSLKIGKYAELANENDELIDEIERYSDVIQQANREASARQKELNDLSSELELKQKELDDLSSELELKFRRVAELEDKNNKLIDEIGKYADVIEQANFEASARQEELAIVQLQLEAKNAELEAKNAEIESLKVQGNMKAEEIAKLESEVDILEIARHDLNLDIAVLQAKLNEANADKAKLKESKEKEETPKTPEKPEAPGRSSMPWTALTPATPIAKDEKKLPSTGETVNPFFTAAALPVMATAGVAAVAKRKEEN</sequence>
<reference evidence="8 9" key="1">
    <citation type="journal article" date="2014" name="Int. J. Syst. Evol. Microbiol.">
        <title>Phylogenomics and the dynamic genome evolution of the genus Streptococcus.</title>
        <authorList>
            <consortium name="The Broad Institute Genome Sequencing Platform"/>
            <person name="Richards V.P."/>
            <person name="Palmer S.R."/>
            <person name="Pavinski Bitar P.D."/>
            <person name="Qin X."/>
            <person name="Weinstock G.M."/>
            <person name="Highlander S.K."/>
            <person name="Town C.D."/>
            <person name="Burne R.A."/>
            <person name="Stanhope M.J."/>
        </authorList>
    </citation>
    <scope>NUCLEOTIDE SEQUENCE [LARGE SCALE GENOMIC DNA]</scope>
    <source>
        <strain evidence="8 9">707-05</strain>
    </source>
</reference>
<dbReference type="AlphaFoldDB" id="G5JZP4"/>
<dbReference type="InterPro" id="IPR019931">
    <property type="entry name" value="LPXTG_anchor"/>
</dbReference>
<keyword evidence="9" id="KW-1185">Reference proteome</keyword>
<evidence type="ECO:0000313" key="8">
    <source>
        <dbReference type="EMBL" id="EHI70901.1"/>
    </source>
</evidence>
<accession>G5JZP4</accession>
<evidence type="ECO:0000256" key="5">
    <source>
        <dbReference type="ARBA" id="ARBA00023088"/>
    </source>
</evidence>
<evidence type="ECO:0000256" key="1">
    <source>
        <dbReference type="ARBA" id="ARBA00022512"/>
    </source>
</evidence>
<dbReference type="InterPro" id="IPR019950">
    <property type="entry name" value="M_anchor"/>
</dbReference>
<evidence type="ECO:0000313" key="9">
    <source>
        <dbReference type="Proteomes" id="UP000003330"/>
    </source>
</evidence>
<dbReference type="EMBL" id="AEUX02000001">
    <property type="protein sequence ID" value="EHI70901.1"/>
    <property type="molecule type" value="Genomic_DNA"/>
</dbReference>
<dbReference type="PROSITE" id="PS50847">
    <property type="entry name" value="GRAM_POS_ANCHORING"/>
    <property type="match status" value="1"/>
</dbReference>
<dbReference type="NCBIfam" id="TIGR01167">
    <property type="entry name" value="LPXTG_anchor"/>
    <property type="match status" value="1"/>
</dbReference>
<keyword evidence="3" id="KW-0732">Signal</keyword>
<keyword evidence="5" id="KW-0572">Peptidoglycan-anchor</keyword>
<proteinExistence type="predicted"/>
<keyword evidence="2" id="KW-0964">Secreted</keyword>
<keyword evidence="4" id="KW-0677">Repeat</keyword>
<evidence type="ECO:0000256" key="3">
    <source>
        <dbReference type="ARBA" id="ARBA00022729"/>
    </source>
</evidence>
<evidence type="ECO:0000256" key="6">
    <source>
        <dbReference type="SAM" id="MobiDB-lite"/>
    </source>
</evidence>
<evidence type="ECO:0000259" key="7">
    <source>
        <dbReference type="PROSITE" id="PS50847"/>
    </source>
</evidence>
<organism evidence="8 9">
    <name type="scientific">Streptococcus ictaluri 707-05</name>
    <dbReference type="NCBI Taxonomy" id="764299"/>
    <lineage>
        <taxon>Bacteria</taxon>
        <taxon>Bacillati</taxon>
        <taxon>Bacillota</taxon>
        <taxon>Bacilli</taxon>
        <taxon>Lactobacillales</taxon>
        <taxon>Streptococcaceae</taxon>
        <taxon>Streptococcus</taxon>
    </lineage>
</organism>
<dbReference type="STRING" id="764299.STRIC_0758"/>
<evidence type="ECO:0000256" key="4">
    <source>
        <dbReference type="ARBA" id="ARBA00022737"/>
    </source>
</evidence>
<gene>
    <name evidence="8" type="ORF">STRIC_0758</name>
</gene>
<name>G5JZP4_9STRE</name>
<keyword evidence="1" id="KW-0134">Cell wall</keyword>
<protein>
    <submittedName>
        <fullName evidence="8">Gram positive anchor</fullName>
    </submittedName>
</protein>
<evidence type="ECO:0000256" key="2">
    <source>
        <dbReference type="ARBA" id="ARBA00022525"/>
    </source>
</evidence>